<sequence length="583" mass="64191">MVFWGLVILGRSFTDGAIEIRLTTKFYLESKRFEQELAELLVAAEGLDSAAVASARSSAEDLDITLAAALLRLGLCGEDRLFELIANVTGWHLINQANKCPQAHQILAACNCLGLSVDWCIDHNVFPALVDEQFELYLNEPLASFALEAVYALVPFDATVHFLLTPAMAAMVADDISRERAVSELFGQGSKDLAALAEEAPVINLVNSIVERAVQADSSDIHIESNEHNMVVRFRVDGRMREFMQQPSARFAAVASRIKLLSQLDIAERRLPQDGRFTTRVAGKAYDVRVSTAPSVHGESIVLRLLPKQRDELSIDSLGFEPDHLALMREWGQLSNGIVLVTGPTGSGKSTTLYGLLADVNSGEEKIVTVEDPVEFQLDGITQVQARPDIGYTFAKALRTFLRQDPDIIMVGEIRDKETADIAVQSSLTGHLVLSTLHTNDACSVFPRLTDIGVEPFMVAATIQGVQAQRLVRKLCPHCSEPTEQPELPELNVQLQHSDWRKPVGCHHCHGRGYRGRMGIYELVPVDSELRQCITSGATLSEIRQKARQQGYRALLDDGIVKASRGITTVEEVLRVCVDEDSN</sequence>
<accession>A0A8J6UGB4</accession>
<evidence type="ECO:0000313" key="5">
    <source>
        <dbReference type="EMBL" id="MBD1389806.1"/>
    </source>
</evidence>
<gene>
    <name evidence="5" type="ORF">IC617_10240</name>
</gene>
<dbReference type="InterPro" id="IPR003593">
    <property type="entry name" value="AAA+_ATPase"/>
</dbReference>
<evidence type="ECO:0000313" key="6">
    <source>
        <dbReference type="Proteomes" id="UP000638014"/>
    </source>
</evidence>
<dbReference type="PANTHER" id="PTHR30258">
    <property type="entry name" value="TYPE II SECRETION SYSTEM PROTEIN GSPE-RELATED"/>
    <property type="match status" value="1"/>
</dbReference>
<dbReference type="InterPro" id="IPR001482">
    <property type="entry name" value="T2SS/T4SS_dom"/>
</dbReference>
<comment type="similarity">
    <text evidence="1">Belongs to the GSP E family.</text>
</comment>
<evidence type="ECO:0000256" key="2">
    <source>
        <dbReference type="ARBA" id="ARBA00022741"/>
    </source>
</evidence>
<protein>
    <submittedName>
        <fullName evidence="5">Type II/IV secretion system protein</fullName>
    </submittedName>
</protein>
<dbReference type="EMBL" id="JACXAF010000012">
    <property type="protein sequence ID" value="MBD1389806.1"/>
    <property type="molecule type" value="Genomic_DNA"/>
</dbReference>
<keyword evidence="6" id="KW-1185">Reference proteome</keyword>
<reference evidence="5" key="1">
    <citation type="submission" date="2020-09" db="EMBL/GenBank/DDBJ databases">
        <title>A novel bacterium of genus Neiella, isolated from South China Sea.</title>
        <authorList>
            <person name="Huang H."/>
            <person name="Mo K."/>
            <person name="Hu Y."/>
        </authorList>
    </citation>
    <scope>NUCLEOTIDE SEQUENCE</scope>
    <source>
        <strain evidence="5">HB171785</strain>
    </source>
</reference>
<keyword evidence="2" id="KW-0547">Nucleotide-binding</keyword>
<organism evidence="5 6">
    <name type="scientific">Neiella litorisoli</name>
    <dbReference type="NCBI Taxonomy" id="2771431"/>
    <lineage>
        <taxon>Bacteria</taxon>
        <taxon>Pseudomonadati</taxon>
        <taxon>Pseudomonadota</taxon>
        <taxon>Gammaproteobacteria</taxon>
        <taxon>Alteromonadales</taxon>
        <taxon>Echinimonadaceae</taxon>
        <taxon>Neiella</taxon>
    </lineage>
</organism>
<evidence type="ECO:0000256" key="1">
    <source>
        <dbReference type="ARBA" id="ARBA00006611"/>
    </source>
</evidence>
<comment type="caution">
    <text evidence="5">The sequence shown here is derived from an EMBL/GenBank/DDBJ whole genome shotgun (WGS) entry which is preliminary data.</text>
</comment>
<evidence type="ECO:0000256" key="3">
    <source>
        <dbReference type="ARBA" id="ARBA00022840"/>
    </source>
</evidence>
<dbReference type="SUPFAM" id="SSF160246">
    <property type="entry name" value="EspE N-terminal domain-like"/>
    <property type="match status" value="1"/>
</dbReference>
<dbReference type="GO" id="GO:0016887">
    <property type="term" value="F:ATP hydrolysis activity"/>
    <property type="evidence" value="ECO:0007669"/>
    <property type="project" value="TreeGrafter"/>
</dbReference>
<dbReference type="Gene3D" id="3.40.50.300">
    <property type="entry name" value="P-loop containing nucleotide triphosphate hydrolases"/>
    <property type="match status" value="1"/>
</dbReference>
<dbReference type="PANTHER" id="PTHR30258:SF2">
    <property type="entry name" value="COMG OPERON PROTEIN 1"/>
    <property type="match status" value="1"/>
</dbReference>
<proteinExistence type="inferred from homology"/>
<keyword evidence="3" id="KW-0067">ATP-binding</keyword>
<dbReference type="AlphaFoldDB" id="A0A8J6UGB4"/>
<dbReference type="FunFam" id="3.30.450.90:FF:000001">
    <property type="entry name" value="Type II secretion system ATPase GspE"/>
    <property type="match status" value="1"/>
</dbReference>
<feature type="domain" description="Bacterial type II secretion system protein E" evidence="4">
    <location>
        <begin position="402"/>
        <end position="416"/>
    </location>
</feature>
<dbReference type="GO" id="GO:0005886">
    <property type="term" value="C:plasma membrane"/>
    <property type="evidence" value="ECO:0007669"/>
    <property type="project" value="TreeGrafter"/>
</dbReference>
<dbReference type="InterPro" id="IPR037257">
    <property type="entry name" value="T2SS_E_N_sf"/>
</dbReference>
<dbReference type="CDD" id="cd01129">
    <property type="entry name" value="PulE-GspE-like"/>
    <property type="match status" value="1"/>
</dbReference>
<dbReference type="GO" id="GO:0005524">
    <property type="term" value="F:ATP binding"/>
    <property type="evidence" value="ECO:0007669"/>
    <property type="project" value="UniProtKB-KW"/>
</dbReference>
<dbReference type="Proteomes" id="UP000638014">
    <property type="component" value="Unassembled WGS sequence"/>
</dbReference>
<dbReference type="SMART" id="SM00382">
    <property type="entry name" value="AAA"/>
    <property type="match status" value="1"/>
</dbReference>
<evidence type="ECO:0000259" key="4">
    <source>
        <dbReference type="PROSITE" id="PS00662"/>
    </source>
</evidence>
<dbReference type="Gene3D" id="3.30.450.90">
    <property type="match status" value="1"/>
</dbReference>
<dbReference type="SUPFAM" id="SSF52540">
    <property type="entry name" value="P-loop containing nucleoside triphosphate hydrolases"/>
    <property type="match status" value="1"/>
</dbReference>
<dbReference type="FunFam" id="3.40.50.300:FF:000398">
    <property type="entry name" value="Type IV pilus assembly ATPase PilB"/>
    <property type="match status" value="1"/>
</dbReference>
<dbReference type="InterPro" id="IPR027417">
    <property type="entry name" value="P-loop_NTPase"/>
</dbReference>
<name>A0A8J6UGB4_9GAMM</name>
<dbReference type="PROSITE" id="PS00662">
    <property type="entry name" value="T2SP_E"/>
    <property type="match status" value="1"/>
</dbReference>
<dbReference type="Pfam" id="PF00437">
    <property type="entry name" value="T2SSE"/>
    <property type="match status" value="1"/>
</dbReference>